<sequence length="120" mass="13188">MPSEPATPQFQVYTATHICLSVTLHFQLVEFRDAAFVWVGAGGKEVLSNLAAAIPALHGGPPAATTVLSNDVQETSKQLAQRLARKFNKRFFASINLPNDQNIVPLAEKKIFEFVKEHLS</sequence>
<dbReference type="Pfam" id="PF16093">
    <property type="entry name" value="PAC4"/>
    <property type="match status" value="1"/>
</dbReference>
<dbReference type="EMBL" id="CAJVPI010001479">
    <property type="protein sequence ID" value="CAG8614768.1"/>
    <property type="molecule type" value="Genomic_DNA"/>
</dbReference>
<dbReference type="PANTHER" id="PTHR33559">
    <property type="entry name" value="PROTEASOME ASSEMBLY CHAPERONE 4"/>
    <property type="match status" value="1"/>
</dbReference>
<evidence type="ECO:0000313" key="2">
    <source>
        <dbReference type="Proteomes" id="UP000789739"/>
    </source>
</evidence>
<dbReference type="PANTHER" id="PTHR33559:SF1">
    <property type="entry name" value="PROTEASOME ASSEMBLY CHAPERONE 4"/>
    <property type="match status" value="1"/>
</dbReference>
<gene>
    <name evidence="1" type="ORF">PBRASI_LOCUS8370</name>
</gene>
<organism evidence="1 2">
    <name type="scientific">Paraglomus brasilianum</name>
    <dbReference type="NCBI Taxonomy" id="144538"/>
    <lineage>
        <taxon>Eukaryota</taxon>
        <taxon>Fungi</taxon>
        <taxon>Fungi incertae sedis</taxon>
        <taxon>Mucoromycota</taxon>
        <taxon>Glomeromycotina</taxon>
        <taxon>Glomeromycetes</taxon>
        <taxon>Paraglomerales</taxon>
        <taxon>Paraglomeraceae</taxon>
        <taxon>Paraglomus</taxon>
    </lineage>
</organism>
<comment type="caution">
    <text evidence="1">The sequence shown here is derived from an EMBL/GenBank/DDBJ whole genome shotgun (WGS) entry which is preliminary data.</text>
</comment>
<dbReference type="Proteomes" id="UP000789739">
    <property type="component" value="Unassembled WGS sequence"/>
</dbReference>
<dbReference type="AlphaFoldDB" id="A0A9N9GJD1"/>
<dbReference type="OrthoDB" id="368507at2759"/>
<protein>
    <submittedName>
        <fullName evidence="1">2641_t:CDS:1</fullName>
    </submittedName>
</protein>
<name>A0A9N9GJD1_9GLOM</name>
<reference evidence="1" key="1">
    <citation type="submission" date="2021-06" db="EMBL/GenBank/DDBJ databases">
        <authorList>
            <person name="Kallberg Y."/>
            <person name="Tangrot J."/>
            <person name="Rosling A."/>
        </authorList>
    </citation>
    <scope>NUCLEOTIDE SEQUENCE</scope>
    <source>
        <strain evidence="1">BR232B</strain>
    </source>
</reference>
<evidence type="ECO:0000313" key="1">
    <source>
        <dbReference type="EMBL" id="CAG8614768.1"/>
    </source>
</evidence>
<proteinExistence type="predicted"/>
<accession>A0A9N9GJD1</accession>
<dbReference type="InterPro" id="IPR032157">
    <property type="entry name" value="PAC4"/>
</dbReference>
<dbReference type="GO" id="GO:0043248">
    <property type="term" value="P:proteasome assembly"/>
    <property type="evidence" value="ECO:0007669"/>
    <property type="project" value="InterPro"/>
</dbReference>
<keyword evidence="2" id="KW-1185">Reference proteome</keyword>